<dbReference type="STRING" id="398767.Glov_2395"/>
<dbReference type="EMBL" id="CP001089">
    <property type="protein sequence ID" value="ACD96111.1"/>
    <property type="molecule type" value="Genomic_DNA"/>
</dbReference>
<name>B3E5C4_TRIL1</name>
<accession>B3E5C4</accession>
<dbReference type="OrthoDB" id="9854306at2"/>
<dbReference type="RefSeq" id="WP_012470444.1">
    <property type="nucleotide sequence ID" value="NC_010814.1"/>
</dbReference>
<dbReference type="HOGENOM" id="CLU_2879465_0_0_7"/>
<keyword evidence="2" id="KW-1185">Reference proteome</keyword>
<dbReference type="Proteomes" id="UP000002420">
    <property type="component" value="Chromosome"/>
</dbReference>
<organism evidence="1 2">
    <name type="scientific">Trichlorobacter lovleyi (strain ATCC BAA-1151 / DSM 17278 / SZ)</name>
    <name type="common">Geobacter lovleyi</name>
    <dbReference type="NCBI Taxonomy" id="398767"/>
    <lineage>
        <taxon>Bacteria</taxon>
        <taxon>Pseudomonadati</taxon>
        <taxon>Thermodesulfobacteriota</taxon>
        <taxon>Desulfuromonadia</taxon>
        <taxon>Geobacterales</taxon>
        <taxon>Geobacteraceae</taxon>
        <taxon>Trichlorobacter</taxon>
    </lineage>
</organism>
<sequence length="63" mass="7088">MKTVFSLLFLILLAGCSGIMLYQPPNHREEGPQQGLFTGEKGAFEIGILPESNRPLRQKEETR</sequence>
<proteinExistence type="predicted"/>
<evidence type="ECO:0000313" key="1">
    <source>
        <dbReference type="EMBL" id="ACD96111.1"/>
    </source>
</evidence>
<protein>
    <recommendedName>
        <fullName evidence="3">Lipoprotein</fullName>
    </recommendedName>
</protein>
<dbReference type="AlphaFoldDB" id="B3E5C4"/>
<evidence type="ECO:0000313" key="2">
    <source>
        <dbReference type="Proteomes" id="UP000002420"/>
    </source>
</evidence>
<dbReference type="PROSITE" id="PS51257">
    <property type="entry name" value="PROKAR_LIPOPROTEIN"/>
    <property type="match status" value="1"/>
</dbReference>
<dbReference type="KEGG" id="glo:Glov_2395"/>
<reference evidence="1 2" key="1">
    <citation type="submission" date="2008-05" db="EMBL/GenBank/DDBJ databases">
        <title>Complete sequence of chromosome of Geobacter lovleyi SZ.</title>
        <authorList>
            <consortium name="US DOE Joint Genome Institute"/>
            <person name="Lucas S."/>
            <person name="Copeland A."/>
            <person name="Lapidus A."/>
            <person name="Glavina del Rio T."/>
            <person name="Dalin E."/>
            <person name="Tice H."/>
            <person name="Bruce D."/>
            <person name="Goodwin L."/>
            <person name="Pitluck S."/>
            <person name="Chertkov O."/>
            <person name="Meincke L."/>
            <person name="Brettin T."/>
            <person name="Detter J.C."/>
            <person name="Han C."/>
            <person name="Tapia R."/>
            <person name="Kuske C.R."/>
            <person name="Schmutz J."/>
            <person name="Larimer F."/>
            <person name="Land M."/>
            <person name="Hauser L."/>
            <person name="Kyrpides N."/>
            <person name="Mikhailova N."/>
            <person name="Sung Y."/>
            <person name="Fletcher K.E."/>
            <person name="Ritalahti K.M."/>
            <person name="Loeffler F.E."/>
            <person name="Richardson P."/>
        </authorList>
    </citation>
    <scope>NUCLEOTIDE SEQUENCE [LARGE SCALE GENOMIC DNA]</scope>
    <source>
        <strain evidence="2">ATCC BAA-1151 / DSM 17278 / SZ</strain>
    </source>
</reference>
<evidence type="ECO:0008006" key="3">
    <source>
        <dbReference type="Google" id="ProtNLM"/>
    </source>
</evidence>
<gene>
    <name evidence="1" type="ordered locus">Glov_2395</name>
</gene>